<evidence type="ECO:0000256" key="5">
    <source>
        <dbReference type="ARBA" id="ARBA00022832"/>
    </source>
</evidence>
<dbReference type="PANTHER" id="PTHR11157">
    <property type="entry name" value="FATTY ACID ACYL TRANSFERASE-RELATED"/>
    <property type="match status" value="1"/>
</dbReference>
<dbReference type="GO" id="GO:0034626">
    <property type="term" value="P:fatty acid elongation, polyunsaturated fatty acid"/>
    <property type="evidence" value="ECO:0007669"/>
    <property type="project" value="TreeGrafter"/>
</dbReference>
<evidence type="ECO:0000256" key="4">
    <source>
        <dbReference type="ARBA" id="ARBA00022692"/>
    </source>
</evidence>
<reference evidence="12" key="1">
    <citation type="journal article" date="2011" name="PLoS Genet.">
        <title>The genome sequence of the leaf-cutter ant Atta cephalotes reveals insights into its obligate symbiotic lifestyle.</title>
        <authorList>
            <person name="Suen G."/>
            <person name="Teiling C."/>
            <person name="Li L."/>
            <person name="Holt C."/>
            <person name="Abouheif E."/>
            <person name="Bornberg-Bauer E."/>
            <person name="Bouffard P."/>
            <person name="Caldera E.J."/>
            <person name="Cash E."/>
            <person name="Cavanaugh A."/>
            <person name="Denas O."/>
            <person name="Elhaik E."/>
            <person name="Fave M.J."/>
            <person name="Gadau J."/>
            <person name="Gibson J.D."/>
            <person name="Graur D."/>
            <person name="Grubbs K.J."/>
            <person name="Hagen D.E."/>
            <person name="Harkins T.T."/>
            <person name="Helmkampf M."/>
            <person name="Hu H."/>
            <person name="Johnson B.R."/>
            <person name="Kim J."/>
            <person name="Marsh S.E."/>
            <person name="Moeller J.A."/>
            <person name="Munoz-Torres M.C."/>
            <person name="Murphy M.C."/>
            <person name="Naughton M.C."/>
            <person name="Nigam S."/>
            <person name="Overson R."/>
            <person name="Rajakumar R."/>
            <person name="Reese J.T."/>
            <person name="Scott J.J."/>
            <person name="Smith C.R."/>
            <person name="Tao S."/>
            <person name="Tsutsui N.D."/>
            <person name="Viljakainen L."/>
            <person name="Wissler L."/>
            <person name="Yandell M.D."/>
            <person name="Zimmer F."/>
            <person name="Taylor J."/>
            <person name="Slater S.C."/>
            <person name="Clifton S.W."/>
            <person name="Warren W.C."/>
            <person name="Elsik C.G."/>
            <person name="Smith C.D."/>
            <person name="Weinstock G.M."/>
            <person name="Gerardo N.M."/>
            <person name="Currie C.R."/>
        </authorList>
    </citation>
    <scope>NUCLEOTIDE SEQUENCE [LARGE SCALE GENOMIC DNA]</scope>
</reference>
<feature type="transmembrane region" description="Helical" evidence="10">
    <location>
        <begin position="199"/>
        <end position="225"/>
    </location>
</feature>
<keyword evidence="5 10" id="KW-0276">Fatty acid metabolism</keyword>
<dbReference type="InParanoid" id="A0A158NBK4"/>
<feature type="transmembrane region" description="Helical" evidence="10">
    <location>
        <begin position="231"/>
        <end position="253"/>
    </location>
</feature>
<feature type="transmembrane region" description="Helical" evidence="10">
    <location>
        <begin position="140"/>
        <end position="158"/>
    </location>
</feature>
<dbReference type="GO" id="GO:0005789">
    <property type="term" value="C:endoplasmic reticulum membrane"/>
    <property type="evidence" value="ECO:0007669"/>
    <property type="project" value="TreeGrafter"/>
</dbReference>
<evidence type="ECO:0000313" key="12">
    <source>
        <dbReference type="Proteomes" id="UP000005205"/>
    </source>
</evidence>
<dbReference type="Proteomes" id="UP000005205">
    <property type="component" value="Unassembled WGS sequence"/>
</dbReference>
<dbReference type="GO" id="GO:0034625">
    <property type="term" value="P:fatty acid elongation, monounsaturated fatty acid"/>
    <property type="evidence" value="ECO:0007669"/>
    <property type="project" value="TreeGrafter"/>
</dbReference>
<dbReference type="EnsemblMetazoa" id="XM_012199522.1">
    <property type="protein sequence ID" value="XP_012054912.1"/>
    <property type="gene ID" value="LOC105617986"/>
</dbReference>
<keyword evidence="2 10" id="KW-0444">Lipid biosynthesis</keyword>
<keyword evidence="9 10" id="KW-0275">Fatty acid biosynthesis</keyword>
<dbReference type="GO" id="GO:0030148">
    <property type="term" value="P:sphingolipid biosynthetic process"/>
    <property type="evidence" value="ECO:0007669"/>
    <property type="project" value="TreeGrafter"/>
</dbReference>
<feature type="transmembrane region" description="Helical" evidence="10">
    <location>
        <begin position="164"/>
        <end position="187"/>
    </location>
</feature>
<evidence type="ECO:0000256" key="1">
    <source>
        <dbReference type="ARBA" id="ARBA00004141"/>
    </source>
</evidence>
<gene>
    <name evidence="11" type="primary">105617986</name>
</gene>
<evidence type="ECO:0000256" key="6">
    <source>
        <dbReference type="ARBA" id="ARBA00022989"/>
    </source>
</evidence>
<comment type="similarity">
    <text evidence="10">Belongs to the ELO family.</text>
</comment>
<dbReference type="Pfam" id="PF01151">
    <property type="entry name" value="ELO"/>
    <property type="match status" value="1"/>
</dbReference>
<evidence type="ECO:0000256" key="3">
    <source>
        <dbReference type="ARBA" id="ARBA00022679"/>
    </source>
</evidence>
<feature type="transmembrane region" description="Helical" evidence="10">
    <location>
        <begin position="66"/>
        <end position="85"/>
    </location>
</feature>
<keyword evidence="8 10" id="KW-0472">Membrane</keyword>
<dbReference type="STRING" id="12957.A0A158NBK4"/>
<dbReference type="EMBL" id="ADTU01011149">
    <property type="status" value="NOT_ANNOTATED_CDS"/>
    <property type="molecule type" value="Genomic_DNA"/>
</dbReference>
<evidence type="ECO:0000256" key="8">
    <source>
        <dbReference type="ARBA" id="ARBA00023136"/>
    </source>
</evidence>
<dbReference type="InterPro" id="IPR002076">
    <property type="entry name" value="ELO_fam"/>
</dbReference>
<keyword evidence="12" id="KW-1185">Reference proteome</keyword>
<evidence type="ECO:0000256" key="7">
    <source>
        <dbReference type="ARBA" id="ARBA00023098"/>
    </source>
</evidence>
<dbReference type="KEGG" id="acep:105617986"/>
<organism evidence="11 12">
    <name type="scientific">Atta cephalotes</name>
    <name type="common">Leafcutter ant</name>
    <dbReference type="NCBI Taxonomy" id="12957"/>
    <lineage>
        <taxon>Eukaryota</taxon>
        <taxon>Metazoa</taxon>
        <taxon>Ecdysozoa</taxon>
        <taxon>Arthropoda</taxon>
        <taxon>Hexapoda</taxon>
        <taxon>Insecta</taxon>
        <taxon>Pterygota</taxon>
        <taxon>Neoptera</taxon>
        <taxon>Endopterygota</taxon>
        <taxon>Hymenoptera</taxon>
        <taxon>Apocrita</taxon>
        <taxon>Aculeata</taxon>
        <taxon>Formicoidea</taxon>
        <taxon>Formicidae</taxon>
        <taxon>Myrmicinae</taxon>
        <taxon>Atta</taxon>
    </lineage>
</organism>
<dbReference type="GO" id="GO:0019367">
    <property type="term" value="P:fatty acid elongation, saturated fatty acid"/>
    <property type="evidence" value="ECO:0007669"/>
    <property type="project" value="TreeGrafter"/>
</dbReference>
<comment type="catalytic activity">
    <reaction evidence="10">
        <text>a very-long-chain acyl-CoA + malonyl-CoA + H(+) = a very-long-chain 3-oxoacyl-CoA + CO2 + CoA</text>
        <dbReference type="Rhea" id="RHEA:32727"/>
        <dbReference type="ChEBI" id="CHEBI:15378"/>
        <dbReference type="ChEBI" id="CHEBI:16526"/>
        <dbReference type="ChEBI" id="CHEBI:57287"/>
        <dbReference type="ChEBI" id="CHEBI:57384"/>
        <dbReference type="ChEBI" id="CHEBI:90725"/>
        <dbReference type="ChEBI" id="CHEBI:90736"/>
        <dbReference type="EC" id="2.3.1.199"/>
    </reaction>
</comment>
<dbReference type="EC" id="2.3.1.199" evidence="10"/>
<keyword evidence="3 10" id="KW-0808">Transferase</keyword>
<reference evidence="11" key="2">
    <citation type="submission" date="2016-04" db="UniProtKB">
        <authorList>
            <consortium name="EnsemblMetazoa"/>
        </authorList>
    </citation>
    <scope>IDENTIFICATION</scope>
</reference>
<feature type="transmembrane region" description="Helical" evidence="10">
    <location>
        <begin position="24"/>
        <end position="45"/>
    </location>
</feature>
<comment type="subcellular location">
    <subcellularLocation>
        <location evidence="1">Membrane</location>
        <topology evidence="1">Multi-pass membrane protein</topology>
    </subcellularLocation>
</comment>
<dbReference type="GO" id="GO:0009922">
    <property type="term" value="F:fatty acid elongase activity"/>
    <property type="evidence" value="ECO:0007669"/>
    <property type="project" value="UniProtKB-EC"/>
</dbReference>
<dbReference type="AlphaFoldDB" id="A0A158NBK4"/>
<sequence length="263" mass="31298">MAQLEINYNISEMANFTDTQKTKWLLISAPIPVFFISIVYLYIVYIAGPQLMKNKQPYSLKTFIQCYNFFQIITNAWLVFNMMTYGKPITAIWRFCDSLDELCDDNSEKVFEILWWTLMLKLFDFTETVIFVLRKKDHQISFLHIYHHVTTFICNWLGLSYFNYGFLMTIMLLNCSVHVVMYFYYFLSTFGSSMQRFLLIKKFVTILQMTHIAFIVIISIQGFISSCNTKIMYFSTIILINGTVNLLFFYNFFYHSYRKSKTA</sequence>
<accession>A0A158NBK4</accession>
<dbReference type="PANTHER" id="PTHR11157:SF167">
    <property type="entry name" value="ELONGATION OF VERY LONG CHAIN FATTY ACIDS PROTEIN"/>
    <property type="match status" value="1"/>
</dbReference>
<evidence type="ECO:0000313" key="11">
    <source>
        <dbReference type="EnsemblMetazoa" id="XP_012054912.1"/>
    </source>
</evidence>
<proteinExistence type="inferred from homology"/>
<keyword evidence="4 10" id="KW-0812">Transmembrane</keyword>
<protein>
    <recommendedName>
        <fullName evidence="10">Elongation of very long chain fatty acids protein</fullName>
        <ecNumber evidence="10">2.3.1.199</ecNumber>
    </recommendedName>
    <alternativeName>
        <fullName evidence="10">Very-long-chain 3-oxoacyl-CoA synthase</fullName>
    </alternativeName>
</protein>
<keyword evidence="7 10" id="KW-0443">Lipid metabolism</keyword>
<evidence type="ECO:0000256" key="2">
    <source>
        <dbReference type="ARBA" id="ARBA00022516"/>
    </source>
</evidence>
<name>A0A158NBK4_ATTCE</name>
<keyword evidence="6 10" id="KW-1133">Transmembrane helix</keyword>
<dbReference type="OrthoDB" id="434092at2759"/>
<evidence type="ECO:0000256" key="10">
    <source>
        <dbReference type="RuleBase" id="RU361115"/>
    </source>
</evidence>
<dbReference type="GO" id="GO:0042761">
    <property type="term" value="P:very long-chain fatty acid biosynthetic process"/>
    <property type="evidence" value="ECO:0007669"/>
    <property type="project" value="TreeGrafter"/>
</dbReference>
<evidence type="ECO:0000256" key="9">
    <source>
        <dbReference type="ARBA" id="ARBA00023160"/>
    </source>
</evidence>